<dbReference type="InterPro" id="IPR011008">
    <property type="entry name" value="Dimeric_a/b-barrel"/>
</dbReference>
<gene>
    <name evidence="1" type="ORF">METZ01_LOCUS103511</name>
</gene>
<protein>
    <recommendedName>
        <fullName evidence="2">EthD domain-containing protein</fullName>
    </recommendedName>
</protein>
<dbReference type="Gene3D" id="3.30.70.100">
    <property type="match status" value="1"/>
</dbReference>
<dbReference type="SUPFAM" id="SSF54909">
    <property type="entry name" value="Dimeric alpha+beta barrel"/>
    <property type="match status" value="1"/>
</dbReference>
<accession>A0A381WFA9</accession>
<evidence type="ECO:0000313" key="1">
    <source>
        <dbReference type="EMBL" id="SVA50657.1"/>
    </source>
</evidence>
<proteinExistence type="predicted"/>
<organism evidence="1">
    <name type="scientific">marine metagenome</name>
    <dbReference type="NCBI Taxonomy" id="408172"/>
    <lineage>
        <taxon>unclassified sequences</taxon>
        <taxon>metagenomes</taxon>
        <taxon>ecological metagenomes</taxon>
    </lineage>
</organism>
<sequence>MIRLTVLYNLAEDMNEEEFIQCRQKTHQNYVESMPGVIRTDFSLITRSWPKDIAPKFRFQTIVDWPDVESFEKAFFNDSAQKKLKDDNEKIGDSLYIVSEVLSGQE</sequence>
<name>A0A381WFA9_9ZZZZ</name>
<dbReference type="EMBL" id="UINC01011481">
    <property type="protein sequence ID" value="SVA50657.1"/>
    <property type="molecule type" value="Genomic_DNA"/>
</dbReference>
<evidence type="ECO:0008006" key="2">
    <source>
        <dbReference type="Google" id="ProtNLM"/>
    </source>
</evidence>
<reference evidence="1" key="1">
    <citation type="submission" date="2018-05" db="EMBL/GenBank/DDBJ databases">
        <authorList>
            <person name="Lanie J.A."/>
            <person name="Ng W.-L."/>
            <person name="Kazmierczak K.M."/>
            <person name="Andrzejewski T.M."/>
            <person name="Davidsen T.M."/>
            <person name="Wayne K.J."/>
            <person name="Tettelin H."/>
            <person name="Glass J.I."/>
            <person name="Rusch D."/>
            <person name="Podicherti R."/>
            <person name="Tsui H.-C.T."/>
            <person name="Winkler M.E."/>
        </authorList>
    </citation>
    <scope>NUCLEOTIDE SEQUENCE</scope>
</reference>
<dbReference type="AlphaFoldDB" id="A0A381WFA9"/>